<feature type="non-terminal residue" evidence="3">
    <location>
        <position position="1"/>
    </location>
</feature>
<dbReference type="EMBL" id="BARU01032889">
    <property type="protein sequence ID" value="GAH62281.1"/>
    <property type="molecule type" value="Genomic_DNA"/>
</dbReference>
<dbReference type="Gene3D" id="3.40.50.300">
    <property type="entry name" value="P-loop containing nucleotide triphosphate hydrolases"/>
    <property type="match status" value="1"/>
</dbReference>
<dbReference type="InterPro" id="IPR050625">
    <property type="entry name" value="ParA/MinD_ATPase"/>
</dbReference>
<accession>X1GWG9</accession>
<dbReference type="InterPro" id="IPR014433">
    <property type="entry name" value="CooC"/>
</dbReference>
<name>X1GWG9_9ZZZZ</name>
<dbReference type="GO" id="GO:0005524">
    <property type="term" value="F:ATP binding"/>
    <property type="evidence" value="ECO:0007669"/>
    <property type="project" value="UniProtKB-KW"/>
</dbReference>
<dbReference type="SUPFAM" id="SSF52540">
    <property type="entry name" value="P-loop containing nucleoside triphosphate hydrolases"/>
    <property type="match status" value="1"/>
</dbReference>
<dbReference type="GO" id="GO:0016887">
    <property type="term" value="F:ATP hydrolysis activity"/>
    <property type="evidence" value="ECO:0007669"/>
    <property type="project" value="TreeGrafter"/>
</dbReference>
<dbReference type="InterPro" id="IPR027417">
    <property type="entry name" value="P-loop_NTPase"/>
</dbReference>
<evidence type="ECO:0000313" key="3">
    <source>
        <dbReference type="EMBL" id="GAH62281.1"/>
    </source>
</evidence>
<evidence type="ECO:0000256" key="2">
    <source>
        <dbReference type="ARBA" id="ARBA00022840"/>
    </source>
</evidence>
<sequence length="251" mass="27729">AEDGHKVLVVDADPDGNMASALGIPPELAEHITPIVQMADLIYERTGAQPGTIGSFFQLNPKVDDIPDCFTMEWQAVRLLVMGTIKGPLAGCVCPESAMLKALLSHLILERDDLLILDMDAGVEHLGRGTAQGVDAFIIVVEPGQRSFQTARTIEKFASGLGVRHCFIVGSKTNNESARQFIKENLSSYQILGFLDFDPDLLYADVQGFNVYQSAPKSVEQARQIKSKLDEFFRDKREERDTKASSYEEHI</sequence>
<protein>
    <recommendedName>
        <fullName evidence="4">CobQ/CobB/MinD/ParA nucleotide binding domain-containing protein</fullName>
    </recommendedName>
</protein>
<dbReference type="GO" id="GO:0009898">
    <property type="term" value="C:cytoplasmic side of plasma membrane"/>
    <property type="evidence" value="ECO:0007669"/>
    <property type="project" value="TreeGrafter"/>
</dbReference>
<dbReference type="PANTHER" id="PTHR43384">
    <property type="entry name" value="SEPTUM SITE-DETERMINING PROTEIN MIND HOMOLOG, CHLOROPLASTIC-RELATED"/>
    <property type="match status" value="1"/>
</dbReference>
<proteinExistence type="predicted"/>
<comment type="caution">
    <text evidence="3">The sequence shown here is derived from an EMBL/GenBank/DDBJ whole genome shotgun (WGS) entry which is preliminary data.</text>
</comment>
<dbReference type="GO" id="GO:0005829">
    <property type="term" value="C:cytosol"/>
    <property type="evidence" value="ECO:0007669"/>
    <property type="project" value="TreeGrafter"/>
</dbReference>
<evidence type="ECO:0008006" key="4">
    <source>
        <dbReference type="Google" id="ProtNLM"/>
    </source>
</evidence>
<evidence type="ECO:0000256" key="1">
    <source>
        <dbReference type="ARBA" id="ARBA00022741"/>
    </source>
</evidence>
<keyword evidence="1" id="KW-0547">Nucleotide-binding</keyword>
<organism evidence="3">
    <name type="scientific">marine sediment metagenome</name>
    <dbReference type="NCBI Taxonomy" id="412755"/>
    <lineage>
        <taxon>unclassified sequences</taxon>
        <taxon>metagenomes</taxon>
        <taxon>ecological metagenomes</taxon>
    </lineage>
</organism>
<dbReference type="PANTHER" id="PTHR43384:SF6">
    <property type="entry name" value="SEPTUM SITE-DETERMINING PROTEIN MIND HOMOLOG, CHLOROPLASTIC"/>
    <property type="match status" value="1"/>
</dbReference>
<keyword evidence="2" id="KW-0067">ATP-binding</keyword>
<gene>
    <name evidence="3" type="ORF">S03H2_51806</name>
</gene>
<dbReference type="GO" id="GO:0051782">
    <property type="term" value="P:negative regulation of cell division"/>
    <property type="evidence" value="ECO:0007669"/>
    <property type="project" value="TreeGrafter"/>
</dbReference>
<reference evidence="3" key="1">
    <citation type="journal article" date="2014" name="Front. Microbiol.">
        <title>High frequency of phylogenetically diverse reductive dehalogenase-homologous genes in deep subseafloor sedimentary metagenomes.</title>
        <authorList>
            <person name="Kawai M."/>
            <person name="Futagami T."/>
            <person name="Toyoda A."/>
            <person name="Takaki Y."/>
            <person name="Nishi S."/>
            <person name="Hori S."/>
            <person name="Arai W."/>
            <person name="Tsubouchi T."/>
            <person name="Morono Y."/>
            <person name="Uchiyama I."/>
            <person name="Ito T."/>
            <person name="Fujiyama A."/>
            <person name="Inagaki F."/>
            <person name="Takami H."/>
        </authorList>
    </citation>
    <scope>NUCLEOTIDE SEQUENCE</scope>
    <source>
        <strain evidence="3">Expedition CK06-06</strain>
    </source>
</reference>
<dbReference type="AlphaFoldDB" id="X1GWG9"/>
<dbReference type="PIRSF" id="PIRSF005647">
    <property type="entry name" value="CooC"/>
    <property type="match status" value="1"/>
</dbReference>